<feature type="compositionally biased region" description="Polar residues" evidence="1">
    <location>
        <begin position="1039"/>
        <end position="1054"/>
    </location>
</feature>
<dbReference type="VEuPathDB" id="GiardiaDB:QR46_2417"/>
<reference evidence="2 3" key="1">
    <citation type="journal article" date="2015" name="Mol. Biochem. Parasitol.">
        <title>Identification of polymorphic genes for use in assemblage B genotyping assays through comparative genomics of multiple assemblage B Giardia duodenalis isolates.</title>
        <authorList>
            <person name="Wielinga C."/>
            <person name="Thompson R.C."/>
            <person name="Monis P."/>
            <person name="Ryan U."/>
        </authorList>
    </citation>
    <scope>NUCLEOTIDE SEQUENCE [LARGE SCALE GENOMIC DNA]</scope>
    <source>
        <strain evidence="2 3">BAH15c1</strain>
    </source>
</reference>
<evidence type="ECO:0000313" key="3">
    <source>
        <dbReference type="Proteomes" id="UP000070089"/>
    </source>
</evidence>
<dbReference type="OrthoDB" id="10252989at2759"/>
<feature type="region of interest" description="Disordered" evidence="1">
    <location>
        <begin position="1035"/>
        <end position="1054"/>
    </location>
</feature>
<dbReference type="EMBL" id="JXTI01000063">
    <property type="protein sequence ID" value="KWX13598.1"/>
    <property type="molecule type" value="Genomic_DNA"/>
</dbReference>
<evidence type="ECO:0000313" key="2">
    <source>
        <dbReference type="EMBL" id="KWX13598.1"/>
    </source>
</evidence>
<sequence length="1109" mass="123847">MLLYMRHRSLGDSDDYMKIKMRPTMSLNQFLDGQTKAKWPRVSYDKIILEAEALVLRGECTFGAGEGDCLVNLFVSQILSQQTIRGNTLTAFFNYIARSYKTPNFVSLQSYRILFKECSNTLARQFKIAARLMYLLTNILHHQPAAILSFPNPSDEINCLFKALSSICFTENGDIINNPSLIKTVLSFYAILPTRLQSICPFLWINYLSLDSLPCRMLTITVLSSAYSECQDQQYRQQRSQVHQPTVARSICSSDTQVTAATLALRALCSYFRGADQCLAAAECARADRLSYTPYSQLLGSSLLNFYGLLETCFRGIMESPSPSNEFVTAYLSIFRLFWTTVSPSKLNLDTSFILTHAKDHPPGSRWIILSVAGSVLNGIKREILRRNYVPSKDSDALLPLVQSQMPLFITVSKRVLLLLDTAKSGANVECEQELFTSVEYLAAFFGLFPVIGHFAELFPFMPSLKICFAEDGTNIPLSVLRCLTLHEANESSARLSTTSWLDCRLSSYFGSAVTVDLLHILNITSFTASGESAVQQEYTTERDITDTFMGCRRHRKNQHQTVAIAPASSSQDALFSASQPYLFIYALMHKELALATQAGTVSITKELSFSFLNSAIDEVLGTLIMDQLLTCSTFLLNSVTDVDTLLKGMELLCLLSKFPLYYLEELSVADMLTIFRLSVQAVDICMKAWPSFQANAASVTEEDERSFSLKLIDLFAHSVNSYCHLLESDVISKELSRDEEELAIDREATSLIYTLLSHSEYPTKVHCKVVIGIMALLRRHETSIDAQKVLQGSDLLLLSLKLCQNQNRLQGYMIRIIRFLFMRITIEAIRTNSILGLPLNTTLYCILDGLLGRDRICFNSISSLNALFTRLGELDFSEASFETVSQRDDMVSRAIASLASQSFFKRITPANGGIVIQLIALLESIFSEEYLKSFNSSVLELIFSHVVYLSNIIPQLQRDQKEAKRQLRKLVISLAIGLFGKGAPDPPEPVVAILGNYRPILLEHLAADRTTLSFHLHDAQRRVDRLQSLASLESSQAGTNKGNQPLSTSVENVTKSDSHSTCITVTDADKAAAKESLAKVKMRYETCSAMIDRFYSILGIAEGAVLEL</sequence>
<comment type="caution">
    <text evidence="2">The sequence shown here is derived from an EMBL/GenBank/DDBJ whole genome shotgun (WGS) entry which is preliminary data.</text>
</comment>
<dbReference type="AlphaFoldDB" id="A0A132NU66"/>
<proteinExistence type="predicted"/>
<gene>
    <name evidence="2" type="ORF">QR46_2417</name>
</gene>
<dbReference type="Proteomes" id="UP000070089">
    <property type="component" value="Unassembled WGS sequence"/>
</dbReference>
<name>A0A132NU66_GIAIN</name>
<protein>
    <submittedName>
        <fullName evidence="2">Uncharacterized protein</fullName>
    </submittedName>
</protein>
<evidence type="ECO:0000256" key="1">
    <source>
        <dbReference type="SAM" id="MobiDB-lite"/>
    </source>
</evidence>
<organism evidence="2 3">
    <name type="scientific">Giardia duodenalis assemblage B</name>
    <dbReference type="NCBI Taxonomy" id="1394984"/>
    <lineage>
        <taxon>Eukaryota</taxon>
        <taxon>Metamonada</taxon>
        <taxon>Diplomonadida</taxon>
        <taxon>Hexamitidae</taxon>
        <taxon>Giardiinae</taxon>
        <taxon>Giardia</taxon>
    </lineage>
</organism>
<accession>A0A132NU66</accession>